<feature type="non-terminal residue" evidence="2">
    <location>
        <position position="1"/>
    </location>
</feature>
<dbReference type="InterPro" id="IPR001245">
    <property type="entry name" value="Ser-Thr/Tyr_kinase_cat_dom"/>
</dbReference>
<dbReference type="EMBL" id="AGSI01000024">
    <property type="protein sequence ID" value="EIE18365.1"/>
    <property type="molecule type" value="Genomic_DNA"/>
</dbReference>
<dbReference type="eggNOG" id="KOG0192">
    <property type="taxonomic scope" value="Eukaryota"/>
</dbReference>
<dbReference type="STRING" id="574566.I0YIZ6"/>
<dbReference type="InterPro" id="IPR051681">
    <property type="entry name" value="Ser/Thr_Kinases-Pseudokinases"/>
</dbReference>
<evidence type="ECO:0000313" key="3">
    <source>
        <dbReference type="Proteomes" id="UP000007264"/>
    </source>
</evidence>
<dbReference type="SUPFAM" id="SSF56112">
    <property type="entry name" value="Protein kinase-like (PK-like)"/>
    <property type="match status" value="1"/>
</dbReference>
<dbReference type="PROSITE" id="PS00108">
    <property type="entry name" value="PROTEIN_KINASE_ST"/>
    <property type="match status" value="1"/>
</dbReference>
<dbReference type="PANTHER" id="PTHR44329">
    <property type="entry name" value="SERINE/THREONINE-PROTEIN KINASE TNNI3K-RELATED"/>
    <property type="match status" value="1"/>
</dbReference>
<dbReference type="GeneID" id="17036276"/>
<organism evidence="2 3">
    <name type="scientific">Coccomyxa subellipsoidea (strain C-169)</name>
    <name type="common">Green microalga</name>
    <dbReference type="NCBI Taxonomy" id="574566"/>
    <lineage>
        <taxon>Eukaryota</taxon>
        <taxon>Viridiplantae</taxon>
        <taxon>Chlorophyta</taxon>
        <taxon>core chlorophytes</taxon>
        <taxon>Trebouxiophyceae</taxon>
        <taxon>Trebouxiophyceae incertae sedis</taxon>
        <taxon>Coccomyxaceae</taxon>
        <taxon>Coccomyxa</taxon>
        <taxon>Coccomyxa subellipsoidea</taxon>
    </lineage>
</organism>
<comment type="caution">
    <text evidence="2">The sequence shown here is derived from an EMBL/GenBank/DDBJ whole genome shotgun (WGS) entry which is preliminary data.</text>
</comment>
<reference evidence="2 3" key="1">
    <citation type="journal article" date="2012" name="Genome Biol.">
        <title>The genome of the polar eukaryotic microalga coccomyxa subellipsoidea reveals traits of cold adaptation.</title>
        <authorList>
            <person name="Blanc G."/>
            <person name="Agarkova I."/>
            <person name="Grimwood J."/>
            <person name="Kuo A."/>
            <person name="Brueggeman A."/>
            <person name="Dunigan D."/>
            <person name="Gurnon J."/>
            <person name="Ladunga I."/>
            <person name="Lindquist E."/>
            <person name="Lucas S."/>
            <person name="Pangilinan J."/>
            <person name="Proschold T."/>
            <person name="Salamov A."/>
            <person name="Schmutz J."/>
            <person name="Weeks D."/>
            <person name="Yamada T."/>
            <person name="Claverie J.M."/>
            <person name="Grigoriev I."/>
            <person name="Van Etten J."/>
            <person name="Lomsadze A."/>
            <person name="Borodovsky M."/>
        </authorList>
    </citation>
    <scope>NUCLEOTIDE SEQUENCE [LARGE SCALE GENOMIC DNA]</scope>
    <source>
        <strain evidence="2 3">C-169</strain>
    </source>
</reference>
<dbReference type="PROSITE" id="PS50011">
    <property type="entry name" value="PROTEIN_KINASE_DOM"/>
    <property type="match status" value="1"/>
</dbReference>
<protein>
    <submittedName>
        <fullName evidence="2">Kinase-like protein</fullName>
    </submittedName>
</protein>
<dbReference type="InterPro" id="IPR011009">
    <property type="entry name" value="Kinase-like_dom_sf"/>
</dbReference>
<feature type="domain" description="Protein kinase" evidence="1">
    <location>
        <begin position="1"/>
        <end position="171"/>
    </location>
</feature>
<dbReference type="InterPro" id="IPR008271">
    <property type="entry name" value="Ser/Thr_kinase_AS"/>
</dbReference>
<dbReference type="Proteomes" id="UP000007264">
    <property type="component" value="Unassembled WGS sequence"/>
</dbReference>
<dbReference type="GO" id="GO:0005524">
    <property type="term" value="F:ATP binding"/>
    <property type="evidence" value="ECO:0007669"/>
    <property type="project" value="InterPro"/>
</dbReference>
<dbReference type="KEGG" id="csl:COCSUDRAFT_20761"/>
<dbReference type="GO" id="GO:0004674">
    <property type="term" value="F:protein serine/threonine kinase activity"/>
    <property type="evidence" value="ECO:0007669"/>
    <property type="project" value="TreeGrafter"/>
</dbReference>
<proteinExistence type="predicted"/>
<evidence type="ECO:0000259" key="1">
    <source>
        <dbReference type="PROSITE" id="PS50011"/>
    </source>
</evidence>
<evidence type="ECO:0000313" key="2">
    <source>
        <dbReference type="EMBL" id="EIE18365.1"/>
    </source>
</evidence>
<dbReference type="AlphaFoldDB" id="I0YIZ6"/>
<gene>
    <name evidence="2" type="ORF">COCSUDRAFT_20761</name>
</gene>
<accession>I0YIZ6</accession>
<dbReference type="Pfam" id="PF07714">
    <property type="entry name" value="PK_Tyr_Ser-Thr"/>
    <property type="match status" value="1"/>
</dbReference>
<dbReference type="RefSeq" id="XP_005642909.1">
    <property type="nucleotide sequence ID" value="XM_005642852.1"/>
</dbReference>
<dbReference type="InterPro" id="IPR000719">
    <property type="entry name" value="Prot_kinase_dom"/>
</dbReference>
<dbReference type="SMART" id="SM00220">
    <property type="entry name" value="S_TKc"/>
    <property type="match status" value="1"/>
</dbReference>
<name>I0YIZ6_COCSC</name>
<sequence>QEAILLCGMDVAAGMGYLHHLEIVHADLKPANILLMSAPKTPEDPRGFICKIADFGMARLLATGTTHTVTDSLGSLAYVAPEVLQRGEVTKAADVYSFAMLLLEMWGSSESYAANNHQGVSHPADPPRISFCGGRPRVPEDAPAEYRQLLHDCWAERPAQRPTFEAAHANLTLMLAAARA</sequence>
<dbReference type="OrthoDB" id="1711006at2759"/>
<keyword evidence="3" id="KW-1185">Reference proteome</keyword>
<dbReference type="Gene3D" id="1.10.510.10">
    <property type="entry name" value="Transferase(Phosphotransferase) domain 1"/>
    <property type="match status" value="1"/>
</dbReference>